<feature type="region of interest" description="Disordered" evidence="1">
    <location>
        <begin position="125"/>
        <end position="177"/>
    </location>
</feature>
<proteinExistence type="predicted"/>
<dbReference type="EMBL" id="JBHSFT010000047">
    <property type="protein sequence ID" value="MFC4664124.1"/>
    <property type="molecule type" value="Genomic_DNA"/>
</dbReference>
<protein>
    <submittedName>
        <fullName evidence="2">VrrA/YqfQ family protein</fullName>
    </submittedName>
</protein>
<comment type="caution">
    <text evidence="2">The sequence shown here is derived from an EMBL/GenBank/DDBJ whole genome shotgun (WGS) entry which is preliminary data.</text>
</comment>
<accession>A0ABV9K2J1</accession>
<feature type="compositionally biased region" description="Basic and acidic residues" evidence="1">
    <location>
        <begin position="156"/>
        <end position="169"/>
    </location>
</feature>
<organism evidence="2 3">
    <name type="scientific">Oceanobacillus aidingensis</name>
    <dbReference type="NCBI Taxonomy" id="645964"/>
    <lineage>
        <taxon>Bacteria</taxon>
        <taxon>Bacillati</taxon>
        <taxon>Bacillota</taxon>
        <taxon>Bacilli</taxon>
        <taxon>Bacillales</taxon>
        <taxon>Bacillaceae</taxon>
        <taxon>Oceanobacillus</taxon>
    </lineage>
</organism>
<sequence length="177" mass="19518">MDKGWIVMVFPRRNQMPRSPQPPFRNGRHDLRGIPREIRNTNGAVNTKGESRGLASLLSGSGGGGVTQSLAQSGGVSTLSKTLGGVQQVLGVVQSTAPLVQEYGPMIKNLPSMYRMMKAFKTFSKEDSEEISEEERIPPERPNQTAEINKQPEQTAKIKEEPVQNREKGVSTPRLYV</sequence>
<name>A0ABV9K2J1_9BACI</name>
<gene>
    <name evidence="2" type="primary">vrrA</name>
    <name evidence="2" type="ORF">ACFO3P_18250</name>
</gene>
<evidence type="ECO:0000313" key="3">
    <source>
        <dbReference type="Proteomes" id="UP001595988"/>
    </source>
</evidence>
<dbReference type="Pfam" id="PF14181">
    <property type="entry name" value="YqfQ"/>
    <property type="match status" value="1"/>
</dbReference>
<dbReference type="InterPro" id="IPR025571">
    <property type="entry name" value="YqfQ"/>
</dbReference>
<dbReference type="Proteomes" id="UP001595988">
    <property type="component" value="Unassembled WGS sequence"/>
</dbReference>
<evidence type="ECO:0000313" key="2">
    <source>
        <dbReference type="EMBL" id="MFC4664124.1"/>
    </source>
</evidence>
<dbReference type="RefSeq" id="WP_193062165.1">
    <property type="nucleotide sequence ID" value="NZ_JBHSFT010000047.1"/>
</dbReference>
<evidence type="ECO:0000256" key="1">
    <source>
        <dbReference type="SAM" id="MobiDB-lite"/>
    </source>
</evidence>
<reference evidence="3" key="1">
    <citation type="journal article" date="2019" name="Int. J. Syst. Evol. Microbiol.">
        <title>The Global Catalogue of Microorganisms (GCM) 10K type strain sequencing project: providing services to taxonomists for standard genome sequencing and annotation.</title>
        <authorList>
            <consortium name="The Broad Institute Genomics Platform"/>
            <consortium name="The Broad Institute Genome Sequencing Center for Infectious Disease"/>
            <person name="Wu L."/>
            <person name="Ma J."/>
        </authorList>
    </citation>
    <scope>NUCLEOTIDE SEQUENCE [LARGE SCALE GENOMIC DNA]</scope>
    <source>
        <strain evidence="3">CCUG 37257</strain>
    </source>
</reference>
<keyword evidence="3" id="KW-1185">Reference proteome</keyword>
<feature type="compositionally biased region" description="Polar residues" evidence="1">
    <location>
        <begin position="142"/>
        <end position="154"/>
    </location>
</feature>